<organism evidence="9 10">
    <name type="scientific">Chromobacterium sphagni</name>
    <dbReference type="NCBI Taxonomy" id="1903179"/>
    <lineage>
        <taxon>Bacteria</taxon>
        <taxon>Pseudomonadati</taxon>
        <taxon>Pseudomonadota</taxon>
        <taxon>Betaproteobacteria</taxon>
        <taxon>Neisseriales</taxon>
        <taxon>Chromobacteriaceae</taxon>
        <taxon>Chromobacterium</taxon>
    </lineage>
</organism>
<dbReference type="EMBL" id="MKCS01000001">
    <property type="protein sequence ID" value="OHX12057.1"/>
    <property type="molecule type" value="Genomic_DNA"/>
</dbReference>
<sequence length="240" mass="25825">MKSFQRIALSLALVPGLADAKDQLATVAMNGAGISQAVNIVLALTLVALLPGMLVAMTSFTRIIIVLSMLRHAMGMQETPPNVVLIMLAAFLTLLSMSSTFEKLEQQVITPVYEQKMAGSAALRVGGGIMKEYMVGKTHEQDMSFVLGIAGKDMPADADSISLVYVVPAFLLSELRLAFQIGFVIFLPFLLVDIIVSSVLMAMGMMMVPPTSIALPIKILMFVMIDGWTLVARAVLSDNM</sequence>
<evidence type="ECO:0000313" key="10">
    <source>
        <dbReference type="Proteomes" id="UP000180088"/>
    </source>
</evidence>
<dbReference type="GO" id="GO:0005886">
    <property type="term" value="C:plasma membrane"/>
    <property type="evidence" value="ECO:0007669"/>
    <property type="project" value="UniProtKB-SubCell"/>
</dbReference>
<dbReference type="PRINTS" id="PR01302">
    <property type="entry name" value="TYPE3IMPPROT"/>
</dbReference>
<evidence type="ECO:0000256" key="2">
    <source>
        <dbReference type="ARBA" id="ARBA00006257"/>
    </source>
</evidence>
<evidence type="ECO:0000256" key="1">
    <source>
        <dbReference type="ARBA" id="ARBA00004651"/>
    </source>
</evidence>
<dbReference type="PANTHER" id="PTHR30587">
    <property type="entry name" value="FLAGELLAR BIOSYNTHETIC PROTEIN FLIP"/>
    <property type="match status" value="1"/>
</dbReference>
<evidence type="ECO:0000256" key="7">
    <source>
        <dbReference type="SAM" id="Phobius"/>
    </source>
</evidence>
<protein>
    <submittedName>
        <fullName evidence="9">Uncharacterized protein</fullName>
    </submittedName>
</protein>
<feature type="transmembrane region" description="Helical" evidence="7">
    <location>
        <begin position="177"/>
        <end position="203"/>
    </location>
</feature>
<feature type="signal peptide" evidence="8">
    <location>
        <begin position="1"/>
        <end position="20"/>
    </location>
</feature>
<keyword evidence="3" id="KW-1003">Cell membrane</keyword>
<feature type="transmembrane region" description="Helical" evidence="7">
    <location>
        <begin position="44"/>
        <end position="70"/>
    </location>
</feature>
<dbReference type="GO" id="GO:0009306">
    <property type="term" value="P:protein secretion"/>
    <property type="evidence" value="ECO:0007669"/>
    <property type="project" value="InterPro"/>
</dbReference>
<evidence type="ECO:0000256" key="8">
    <source>
        <dbReference type="SAM" id="SignalP"/>
    </source>
</evidence>
<comment type="caution">
    <text evidence="9">The sequence shown here is derived from an EMBL/GenBank/DDBJ whole genome shotgun (WGS) entry which is preliminary data.</text>
</comment>
<keyword evidence="4 7" id="KW-0812">Transmembrane</keyword>
<dbReference type="PANTHER" id="PTHR30587:SF2">
    <property type="entry name" value="SURFACE PRESENTATION OF ANTIGENS PROTEIN SPAP"/>
    <property type="match status" value="1"/>
</dbReference>
<keyword evidence="5 7" id="KW-1133">Transmembrane helix</keyword>
<feature type="chain" id="PRO_5010189324" evidence="8">
    <location>
        <begin position="21"/>
        <end position="240"/>
    </location>
</feature>
<dbReference type="InterPro" id="IPR005838">
    <property type="entry name" value="T3SS_IM_P"/>
</dbReference>
<dbReference type="AlphaFoldDB" id="A0A1S1WXN4"/>
<keyword evidence="8" id="KW-0732">Signal</keyword>
<feature type="transmembrane region" description="Helical" evidence="7">
    <location>
        <begin position="82"/>
        <end position="101"/>
    </location>
</feature>
<comment type="subcellular location">
    <subcellularLocation>
        <location evidence="1">Cell membrane</location>
        <topology evidence="1">Multi-pass membrane protein</topology>
    </subcellularLocation>
</comment>
<name>A0A1S1WXN4_9NEIS</name>
<comment type="similarity">
    <text evidence="2">Belongs to the FliP/MopC/SpaP family.</text>
</comment>
<feature type="transmembrane region" description="Helical" evidence="7">
    <location>
        <begin position="215"/>
        <end position="236"/>
    </location>
</feature>
<keyword evidence="6 7" id="KW-0472">Membrane</keyword>
<accession>A0A1S1WXN4</accession>
<proteinExistence type="inferred from homology"/>
<evidence type="ECO:0000256" key="4">
    <source>
        <dbReference type="ARBA" id="ARBA00022692"/>
    </source>
</evidence>
<dbReference type="Proteomes" id="UP000180088">
    <property type="component" value="Unassembled WGS sequence"/>
</dbReference>
<dbReference type="Pfam" id="PF00813">
    <property type="entry name" value="FliP"/>
    <property type="match status" value="1"/>
</dbReference>
<dbReference type="STRING" id="1903179.BI347_00040"/>
<evidence type="ECO:0000313" key="9">
    <source>
        <dbReference type="EMBL" id="OHX12057.1"/>
    </source>
</evidence>
<evidence type="ECO:0000256" key="5">
    <source>
        <dbReference type="ARBA" id="ARBA00022989"/>
    </source>
</evidence>
<gene>
    <name evidence="9" type="ORF">BI347_00040</name>
</gene>
<dbReference type="PROSITE" id="PS01061">
    <property type="entry name" value="FLIP_2"/>
    <property type="match status" value="1"/>
</dbReference>
<evidence type="ECO:0000256" key="3">
    <source>
        <dbReference type="ARBA" id="ARBA00022475"/>
    </source>
</evidence>
<dbReference type="PROSITE" id="PS01060">
    <property type="entry name" value="FLIP_1"/>
    <property type="match status" value="1"/>
</dbReference>
<evidence type="ECO:0000256" key="6">
    <source>
        <dbReference type="ARBA" id="ARBA00023136"/>
    </source>
</evidence>
<reference evidence="9 10" key="1">
    <citation type="submission" date="2016-09" db="EMBL/GenBank/DDBJ databases">
        <title>Chromobacterium muskegensis sp. nov., an insecticidal bacterium isolated from Sphagnum bogs.</title>
        <authorList>
            <person name="Sparks M.E."/>
            <person name="Blackburn M.B."/>
            <person name="Gundersen-Rindal D.E."/>
            <person name="Mitchell A."/>
            <person name="Farrar R."/>
            <person name="Kuhar D."/>
        </authorList>
    </citation>
    <scope>NUCLEOTIDE SEQUENCE [LARGE SCALE GENOMIC DNA]</scope>
    <source>
        <strain evidence="9 10">37-2</strain>
    </source>
</reference>